<accession>A0A164NQ43</accession>
<dbReference type="OrthoDB" id="4376447at2"/>
<gene>
    <name evidence="2" type="ORF">AWN90_21185</name>
</gene>
<keyword evidence="3" id="KW-1185">Reference proteome</keyword>
<sequence length="282" mass="30550">MTAPRDYPLPASWTIPVPWKLGLAVVLFGPLGAFLLGWSIVSLASLHWLRFVFFLSAGTAFVALPALALIKNATRNRTRVGNARARSRDGRTVLQQPRAAEILTVVLLACMVVGGLTFSLGTWTHTLALTQGVRSNTSFAPAGLVVAVLAAVLLVAYAIRGSIGEIALSPSSVTTPNSFFGNTETKWRDIEQVATPNVDARIVALRFNDRVIHSKPALEVSVAEYAVGAAAAYRLIEFYHRHPQLRVELADHRAAERLHTYRVLESGSDSTESPSRPGSESR</sequence>
<feature type="transmembrane region" description="Helical" evidence="1">
    <location>
        <begin position="21"/>
        <end position="41"/>
    </location>
</feature>
<keyword evidence="1" id="KW-0472">Membrane</keyword>
<dbReference type="RefSeq" id="WP_067585869.1">
    <property type="nucleotide sequence ID" value="NZ_JABMCZ010000005.1"/>
</dbReference>
<dbReference type="EMBL" id="LWGR01000004">
    <property type="protein sequence ID" value="KZM74599.1"/>
    <property type="molecule type" value="Genomic_DNA"/>
</dbReference>
<name>A0A164NQ43_9NOCA</name>
<comment type="caution">
    <text evidence="2">The sequence shown here is derived from an EMBL/GenBank/DDBJ whole genome shotgun (WGS) entry which is preliminary data.</text>
</comment>
<proteinExistence type="predicted"/>
<protein>
    <submittedName>
        <fullName evidence="2">Uncharacterized protein</fullName>
    </submittedName>
</protein>
<evidence type="ECO:0000313" key="2">
    <source>
        <dbReference type="EMBL" id="KZM74599.1"/>
    </source>
</evidence>
<evidence type="ECO:0000313" key="3">
    <source>
        <dbReference type="Proteomes" id="UP000076512"/>
    </source>
</evidence>
<keyword evidence="1" id="KW-0812">Transmembrane</keyword>
<feature type="transmembrane region" description="Helical" evidence="1">
    <location>
        <begin position="99"/>
        <end position="119"/>
    </location>
</feature>
<reference evidence="2 3" key="1">
    <citation type="submission" date="2016-04" db="EMBL/GenBank/DDBJ databases">
        <authorList>
            <person name="Evans L.H."/>
            <person name="Alamgir A."/>
            <person name="Owens N."/>
            <person name="Weber N.D."/>
            <person name="Virtaneva K."/>
            <person name="Barbian K."/>
            <person name="Babar A."/>
            <person name="Rosenke K."/>
        </authorList>
    </citation>
    <scope>NUCLEOTIDE SEQUENCE [LARGE SCALE GENOMIC DNA]</scope>
    <source>
        <strain evidence="2 3">IFM 0406</strain>
    </source>
</reference>
<dbReference type="STRING" id="455432.AWN90_21185"/>
<dbReference type="AlphaFoldDB" id="A0A164NQ43"/>
<keyword evidence="1" id="KW-1133">Transmembrane helix</keyword>
<organism evidence="2 3">
    <name type="scientific">Nocardia terpenica</name>
    <dbReference type="NCBI Taxonomy" id="455432"/>
    <lineage>
        <taxon>Bacteria</taxon>
        <taxon>Bacillati</taxon>
        <taxon>Actinomycetota</taxon>
        <taxon>Actinomycetes</taxon>
        <taxon>Mycobacteriales</taxon>
        <taxon>Nocardiaceae</taxon>
        <taxon>Nocardia</taxon>
    </lineage>
</organism>
<dbReference type="Proteomes" id="UP000076512">
    <property type="component" value="Unassembled WGS sequence"/>
</dbReference>
<feature type="transmembrane region" description="Helical" evidence="1">
    <location>
        <begin position="139"/>
        <end position="159"/>
    </location>
</feature>
<feature type="transmembrane region" description="Helical" evidence="1">
    <location>
        <begin position="47"/>
        <end position="70"/>
    </location>
</feature>
<evidence type="ECO:0000256" key="1">
    <source>
        <dbReference type="SAM" id="Phobius"/>
    </source>
</evidence>